<accession>A0A2W2BD05</accession>
<dbReference type="Proteomes" id="UP000248745">
    <property type="component" value="Unassembled WGS sequence"/>
</dbReference>
<protein>
    <submittedName>
        <fullName evidence="2">Uncharacterized protein</fullName>
    </submittedName>
</protein>
<feature type="chain" id="PRO_5016124336" evidence="1">
    <location>
        <begin position="19"/>
        <end position="145"/>
    </location>
</feature>
<evidence type="ECO:0000256" key="1">
    <source>
        <dbReference type="SAM" id="SignalP"/>
    </source>
</evidence>
<sequence>MMNLLTAVLLLLAFDCHAKGGACKARVIDNKKIEVTTLEQKYHREGAQTQYAEQRETIVIKDYTKEYLLSVFSPRFDSGTIKVADSSYSINAGTNTVMLYRHKIKGVPAWFVVILDGDCKWLTYLDQKDISSFTETIGNITFSKD</sequence>
<gene>
    <name evidence="2" type="ORF">DN068_07050</name>
</gene>
<evidence type="ECO:0000313" key="3">
    <source>
        <dbReference type="Proteomes" id="UP000248745"/>
    </source>
</evidence>
<keyword evidence="1" id="KW-0732">Signal</keyword>
<name>A0A2W2BD05_9BACT</name>
<dbReference type="RefSeq" id="WP_110998197.1">
    <property type="nucleotide sequence ID" value="NZ_QKTW01000010.1"/>
</dbReference>
<dbReference type="AlphaFoldDB" id="A0A2W2BD05"/>
<feature type="signal peptide" evidence="1">
    <location>
        <begin position="1"/>
        <end position="18"/>
    </location>
</feature>
<keyword evidence="3" id="KW-1185">Reference proteome</keyword>
<organism evidence="2 3">
    <name type="scientific">Taibaiella soli</name>
    <dbReference type="NCBI Taxonomy" id="1649169"/>
    <lineage>
        <taxon>Bacteria</taxon>
        <taxon>Pseudomonadati</taxon>
        <taxon>Bacteroidota</taxon>
        <taxon>Chitinophagia</taxon>
        <taxon>Chitinophagales</taxon>
        <taxon>Chitinophagaceae</taxon>
        <taxon>Taibaiella</taxon>
    </lineage>
</organism>
<evidence type="ECO:0000313" key="2">
    <source>
        <dbReference type="EMBL" id="PZF73747.1"/>
    </source>
</evidence>
<dbReference type="OrthoDB" id="148600at2"/>
<proteinExistence type="predicted"/>
<comment type="caution">
    <text evidence="2">The sequence shown here is derived from an EMBL/GenBank/DDBJ whole genome shotgun (WGS) entry which is preliminary data.</text>
</comment>
<dbReference type="EMBL" id="QKTW01000010">
    <property type="protein sequence ID" value="PZF73747.1"/>
    <property type="molecule type" value="Genomic_DNA"/>
</dbReference>
<reference evidence="2 3" key="1">
    <citation type="submission" date="2018-06" db="EMBL/GenBank/DDBJ databases">
        <title>Mucibacter soli gen. nov., sp. nov., a new member of the family Chitinophagaceae producing mucin.</title>
        <authorList>
            <person name="Kim M.-K."/>
            <person name="Park S."/>
            <person name="Kim T.-S."/>
            <person name="Joung Y."/>
            <person name="Han J.-H."/>
            <person name="Kim S.B."/>
        </authorList>
    </citation>
    <scope>NUCLEOTIDE SEQUENCE [LARGE SCALE GENOMIC DNA]</scope>
    <source>
        <strain evidence="2 3">R1-15</strain>
    </source>
</reference>